<feature type="compositionally biased region" description="Polar residues" evidence="1">
    <location>
        <begin position="10"/>
        <end position="21"/>
    </location>
</feature>
<dbReference type="OrthoDB" id="10644437at2759"/>
<name>A0A8E2EQE7_9PEZI</name>
<protein>
    <submittedName>
        <fullName evidence="2">Uncharacterized protein</fullName>
    </submittedName>
</protein>
<feature type="compositionally biased region" description="Low complexity" evidence="1">
    <location>
        <begin position="26"/>
        <end position="35"/>
    </location>
</feature>
<proteinExistence type="predicted"/>
<reference evidence="2 3" key="1">
    <citation type="journal article" date="2016" name="Nat. Commun.">
        <title>Ectomycorrhizal ecology is imprinted in the genome of the dominant symbiotic fungus Cenococcum geophilum.</title>
        <authorList>
            <consortium name="DOE Joint Genome Institute"/>
            <person name="Peter M."/>
            <person name="Kohler A."/>
            <person name="Ohm R.A."/>
            <person name="Kuo A."/>
            <person name="Krutzmann J."/>
            <person name="Morin E."/>
            <person name="Arend M."/>
            <person name="Barry K.W."/>
            <person name="Binder M."/>
            <person name="Choi C."/>
            <person name="Clum A."/>
            <person name="Copeland A."/>
            <person name="Grisel N."/>
            <person name="Haridas S."/>
            <person name="Kipfer T."/>
            <person name="LaButti K."/>
            <person name="Lindquist E."/>
            <person name="Lipzen A."/>
            <person name="Maire R."/>
            <person name="Meier B."/>
            <person name="Mihaltcheva S."/>
            <person name="Molinier V."/>
            <person name="Murat C."/>
            <person name="Poggeler S."/>
            <person name="Quandt C.A."/>
            <person name="Sperisen C."/>
            <person name="Tritt A."/>
            <person name="Tisserant E."/>
            <person name="Crous P.W."/>
            <person name="Henrissat B."/>
            <person name="Nehls U."/>
            <person name="Egli S."/>
            <person name="Spatafora J.W."/>
            <person name="Grigoriev I.V."/>
            <person name="Martin F.M."/>
        </authorList>
    </citation>
    <scope>NUCLEOTIDE SEQUENCE [LARGE SCALE GENOMIC DNA]</scope>
    <source>
        <strain evidence="2 3">CBS 207.34</strain>
    </source>
</reference>
<gene>
    <name evidence="2" type="ORF">AOQ84DRAFT_170618</name>
</gene>
<dbReference type="AlphaFoldDB" id="A0A8E2EQE7"/>
<organism evidence="2 3">
    <name type="scientific">Glonium stellatum</name>
    <dbReference type="NCBI Taxonomy" id="574774"/>
    <lineage>
        <taxon>Eukaryota</taxon>
        <taxon>Fungi</taxon>
        <taxon>Dikarya</taxon>
        <taxon>Ascomycota</taxon>
        <taxon>Pezizomycotina</taxon>
        <taxon>Dothideomycetes</taxon>
        <taxon>Pleosporomycetidae</taxon>
        <taxon>Gloniales</taxon>
        <taxon>Gloniaceae</taxon>
        <taxon>Glonium</taxon>
    </lineage>
</organism>
<accession>A0A8E2EQE7</accession>
<evidence type="ECO:0000256" key="1">
    <source>
        <dbReference type="SAM" id="MobiDB-lite"/>
    </source>
</evidence>
<sequence length="195" mass="21159">MTASKRPRLSSESLDDLQQNCKRLASSPSSSLSSPHRQDNENNIHTAHSYLTPELDSSNLRDGDGDAYISGSTCSVPSDGSTPIVTQPISNGLRSVEGHATSRNQEICFGAICDVKAKLLDAPEIFEACAIPLVKGTNHQYYELVIFYREKNYILQSLDGMDVAVLNKQTTLCLQVNGLKKSKSGIKLGSNVSLL</sequence>
<keyword evidence="3" id="KW-1185">Reference proteome</keyword>
<evidence type="ECO:0000313" key="3">
    <source>
        <dbReference type="Proteomes" id="UP000250140"/>
    </source>
</evidence>
<feature type="region of interest" description="Disordered" evidence="1">
    <location>
        <begin position="1"/>
        <end position="41"/>
    </location>
</feature>
<dbReference type="EMBL" id="KV750890">
    <property type="protein sequence ID" value="OCL02711.1"/>
    <property type="molecule type" value="Genomic_DNA"/>
</dbReference>
<evidence type="ECO:0000313" key="2">
    <source>
        <dbReference type="EMBL" id="OCL02711.1"/>
    </source>
</evidence>
<dbReference type="Proteomes" id="UP000250140">
    <property type="component" value="Unassembled WGS sequence"/>
</dbReference>